<dbReference type="AlphaFoldDB" id="A0A438G0C8"/>
<sequence length="273" mass="31635">MEVGKFIVSCRFKNCEDGFCWCFSRVYGSTVKVEREEFWSELGAIRGLWNEPWCIAGDFNMIRFPSERSRGGRLSQAMRRFSEVIEELDLKDLHLQGGGGVFTWCGGLNNRSKSRIDQFLISEEWEAHFQGAVQTVLARLVSDHAPILLDGGGMRRGPRPFRFENMWLKSEGFKEVLRQWWEGIQASGSASFILTEKLKALKPLLRNWNKEVFGKIDCEKQKAWILIDYWDKEKRGRSLSMEEEEARRRQGSYIRSEPYWKKCHGGTSLGKSG</sequence>
<dbReference type="PANTHER" id="PTHR33710">
    <property type="entry name" value="BNAC02G09200D PROTEIN"/>
    <property type="match status" value="1"/>
</dbReference>
<protein>
    <recommendedName>
        <fullName evidence="1">Endonuclease/exonuclease/phosphatase domain-containing protein</fullName>
    </recommendedName>
</protein>
<evidence type="ECO:0000259" key="1">
    <source>
        <dbReference type="Pfam" id="PF03372"/>
    </source>
</evidence>
<dbReference type="Gene3D" id="3.60.10.10">
    <property type="entry name" value="Endonuclease/exonuclease/phosphatase"/>
    <property type="match status" value="1"/>
</dbReference>
<organism evidence="2 3">
    <name type="scientific">Vitis vinifera</name>
    <name type="common">Grape</name>
    <dbReference type="NCBI Taxonomy" id="29760"/>
    <lineage>
        <taxon>Eukaryota</taxon>
        <taxon>Viridiplantae</taxon>
        <taxon>Streptophyta</taxon>
        <taxon>Embryophyta</taxon>
        <taxon>Tracheophyta</taxon>
        <taxon>Spermatophyta</taxon>
        <taxon>Magnoliopsida</taxon>
        <taxon>eudicotyledons</taxon>
        <taxon>Gunneridae</taxon>
        <taxon>Pentapetalae</taxon>
        <taxon>rosids</taxon>
        <taxon>Vitales</taxon>
        <taxon>Vitaceae</taxon>
        <taxon>Viteae</taxon>
        <taxon>Vitis</taxon>
    </lineage>
</organism>
<reference evidence="2 3" key="1">
    <citation type="journal article" date="2018" name="PLoS Genet.">
        <title>Population sequencing reveals clonal diversity and ancestral inbreeding in the grapevine cultivar Chardonnay.</title>
        <authorList>
            <person name="Roach M.J."/>
            <person name="Johnson D.L."/>
            <person name="Bohlmann J."/>
            <person name="van Vuuren H.J."/>
            <person name="Jones S.J."/>
            <person name="Pretorius I.S."/>
            <person name="Schmidt S.A."/>
            <person name="Borneman A.R."/>
        </authorList>
    </citation>
    <scope>NUCLEOTIDE SEQUENCE [LARGE SCALE GENOMIC DNA]</scope>
    <source>
        <strain evidence="3">cv. Chardonnay</strain>
        <tissue evidence="2">Leaf</tissue>
    </source>
</reference>
<proteinExistence type="predicted"/>
<evidence type="ECO:0000313" key="3">
    <source>
        <dbReference type="Proteomes" id="UP000288805"/>
    </source>
</evidence>
<accession>A0A438G0C8</accession>
<comment type="caution">
    <text evidence="2">The sequence shown here is derived from an EMBL/GenBank/DDBJ whole genome shotgun (WGS) entry which is preliminary data.</text>
</comment>
<dbReference type="SUPFAM" id="SSF56219">
    <property type="entry name" value="DNase I-like"/>
    <property type="match status" value="1"/>
</dbReference>
<dbReference type="Proteomes" id="UP000288805">
    <property type="component" value="Unassembled WGS sequence"/>
</dbReference>
<gene>
    <name evidence="2" type="ORF">CK203_050220</name>
</gene>
<evidence type="ECO:0000313" key="2">
    <source>
        <dbReference type="EMBL" id="RVW65671.1"/>
    </source>
</evidence>
<dbReference type="PANTHER" id="PTHR33710:SF64">
    <property type="entry name" value="ENDONUCLEASE_EXONUCLEASE_PHOSPHATASE DOMAIN-CONTAINING PROTEIN"/>
    <property type="match status" value="1"/>
</dbReference>
<feature type="domain" description="Endonuclease/exonuclease/phosphatase" evidence="1">
    <location>
        <begin position="22"/>
        <end position="144"/>
    </location>
</feature>
<dbReference type="GO" id="GO:0003824">
    <property type="term" value="F:catalytic activity"/>
    <property type="evidence" value="ECO:0007669"/>
    <property type="project" value="InterPro"/>
</dbReference>
<dbReference type="EMBL" id="QGNW01000686">
    <property type="protein sequence ID" value="RVW65671.1"/>
    <property type="molecule type" value="Genomic_DNA"/>
</dbReference>
<name>A0A438G0C8_VITVI</name>
<dbReference type="Pfam" id="PF03372">
    <property type="entry name" value="Exo_endo_phos"/>
    <property type="match status" value="1"/>
</dbReference>
<dbReference type="InterPro" id="IPR005135">
    <property type="entry name" value="Endo/exonuclease/phosphatase"/>
</dbReference>
<dbReference type="InterPro" id="IPR036691">
    <property type="entry name" value="Endo/exonu/phosph_ase_sf"/>
</dbReference>